<gene>
    <name evidence="1" type="ORF">KSW82_00205</name>
</gene>
<comment type="caution">
    <text evidence="1">The sequence shown here is derived from an EMBL/GenBank/DDBJ whole genome shotgun (WGS) entry which is preliminary data.</text>
</comment>
<dbReference type="EMBL" id="JAHOEI010000001">
    <property type="protein sequence ID" value="MBV3386173.1"/>
    <property type="molecule type" value="Genomic_DNA"/>
</dbReference>
<evidence type="ECO:0000313" key="1">
    <source>
        <dbReference type="EMBL" id="MBV3386173.1"/>
    </source>
</evidence>
<organism evidence="1 2">
    <name type="scientific">Segatella copri</name>
    <dbReference type="NCBI Taxonomy" id="165179"/>
    <lineage>
        <taxon>Bacteria</taxon>
        <taxon>Pseudomonadati</taxon>
        <taxon>Bacteroidota</taxon>
        <taxon>Bacteroidia</taxon>
        <taxon>Bacteroidales</taxon>
        <taxon>Prevotellaceae</taxon>
        <taxon>Segatella</taxon>
    </lineage>
</organism>
<dbReference type="Proteomes" id="UP001196765">
    <property type="component" value="Unassembled WGS sequence"/>
</dbReference>
<dbReference type="AlphaFoldDB" id="A0AAW4N1D9"/>
<accession>A0AAW4N1D9</accession>
<sequence length="111" mass="12895">MDDEIDRVTAIIREKATQFYVLEDVDETIKRVGEEWFYEHIIESLTSYFLEVQGRGIEDSTFENGFDYCHASPTFVINDMGDLSEDDMLEFNIIASSDGKVHLIYEQRLKG</sequence>
<evidence type="ECO:0000313" key="2">
    <source>
        <dbReference type="Proteomes" id="UP001196765"/>
    </source>
</evidence>
<protein>
    <submittedName>
        <fullName evidence="1">Uncharacterized protein</fullName>
    </submittedName>
</protein>
<proteinExistence type="predicted"/>
<reference evidence="1" key="1">
    <citation type="submission" date="2021-06" db="EMBL/GenBank/DDBJ databases">
        <title>Collection of gut derived symbiotic bacterial strains cultured from healthy donors.</title>
        <authorList>
            <person name="Lin H."/>
            <person name="Littmann E."/>
            <person name="Pamer E.G."/>
        </authorList>
    </citation>
    <scope>NUCLEOTIDE SEQUENCE</scope>
    <source>
        <strain evidence="1">MSK.21.74</strain>
    </source>
</reference>
<name>A0AAW4N1D9_9BACT</name>
<dbReference type="RefSeq" id="WP_217743692.1">
    <property type="nucleotide sequence ID" value="NZ_JAHOEI010000001.1"/>
</dbReference>